<dbReference type="GO" id="GO:0009690">
    <property type="term" value="P:cytokinin metabolic process"/>
    <property type="evidence" value="ECO:0007669"/>
    <property type="project" value="UniProtKB-ARBA"/>
</dbReference>
<proteinExistence type="inferred from homology"/>
<dbReference type="Gene3D" id="3.40.50.2000">
    <property type="entry name" value="Glycogen Phosphorylase B"/>
    <property type="match status" value="2"/>
</dbReference>
<keyword evidence="7" id="KW-1185">Reference proteome</keyword>
<feature type="domain" description="Glycosyltransferase N-terminal" evidence="5">
    <location>
        <begin position="10"/>
        <end position="240"/>
    </location>
</feature>
<dbReference type="EC" id="2.4.1.-" evidence="4"/>
<keyword evidence="2 3" id="KW-0808">Transferase</keyword>
<protein>
    <recommendedName>
        <fullName evidence="4">Glycosyltransferase</fullName>
        <ecNumber evidence="4">2.4.1.-</ecNumber>
    </recommendedName>
</protein>
<name>A0AAV5MQS7_9ROSI</name>
<evidence type="ECO:0000313" key="6">
    <source>
        <dbReference type="EMBL" id="GKV52291.1"/>
    </source>
</evidence>
<dbReference type="FunFam" id="3.40.50.2000:FF:000238">
    <property type="entry name" value="Glycosyltransferase"/>
    <property type="match status" value="1"/>
</dbReference>
<gene>
    <name evidence="6" type="ORF">SLEP1_g58879</name>
</gene>
<reference evidence="6 7" key="1">
    <citation type="journal article" date="2021" name="Commun. Biol.">
        <title>The genome of Shorea leprosula (Dipterocarpaceae) highlights the ecological relevance of drought in aseasonal tropical rainforests.</title>
        <authorList>
            <person name="Ng K.K.S."/>
            <person name="Kobayashi M.J."/>
            <person name="Fawcett J.A."/>
            <person name="Hatakeyama M."/>
            <person name="Paape T."/>
            <person name="Ng C.H."/>
            <person name="Ang C.C."/>
            <person name="Tnah L.H."/>
            <person name="Lee C.T."/>
            <person name="Nishiyama T."/>
            <person name="Sese J."/>
            <person name="O'Brien M.J."/>
            <person name="Copetti D."/>
            <person name="Mohd Noor M.I."/>
            <person name="Ong R.C."/>
            <person name="Putra M."/>
            <person name="Sireger I.Z."/>
            <person name="Indrioko S."/>
            <person name="Kosugi Y."/>
            <person name="Izuno A."/>
            <person name="Isagi Y."/>
            <person name="Lee S.L."/>
            <person name="Shimizu K.K."/>
        </authorList>
    </citation>
    <scope>NUCLEOTIDE SEQUENCE [LARGE SCALE GENOMIC DNA]</scope>
    <source>
        <strain evidence="6">214</strain>
    </source>
</reference>
<dbReference type="FunFam" id="3.40.50.2000:FF:000060">
    <property type="entry name" value="Glycosyltransferase"/>
    <property type="match status" value="1"/>
</dbReference>
<accession>A0AAV5MQS7</accession>
<evidence type="ECO:0000256" key="2">
    <source>
        <dbReference type="ARBA" id="ARBA00022679"/>
    </source>
</evidence>
<dbReference type="Proteomes" id="UP001054252">
    <property type="component" value="Unassembled WGS sequence"/>
</dbReference>
<dbReference type="Pfam" id="PF26168">
    <property type="entry name" value="Glyco_transf_N"/>
    <property type="match status" value="1"/>
</dbReference>
<evidence type="ECO:0000313" key="7">
    <source>
        <dbReference type="Proteomes" id="UP001054252"/>
    </source>
</evidence>
<dbReference type="InterPro" id="IPR035595">
    <property type="entry name" value="UDP_glycos_trans_CS"/>
</dbReference>
<evidence type="ECO:0000256" key="3">
    <source>
        <dbReference type="RuleBase" id="RU003718"/>
    </source>
</evidence>
<comment type="caution">
    <text evidence="6">The sequence shown here is derived from an EMBL/GenBank/DDBJ whole genome shotgun (WGS) entry which is preliminary data.</text>
</comment>
<dbReference type="GO" id="GO:0050404">
    <property type="term" value="F:zeatin O-beta-D-xylosyltransferase activity"/>
    <property type="evidence" value="ECO:0007669"/>
    <property type="project" value="UniProtKB-ARBA"/>
</dbReference>
<organism evidence="6 7">
    <name type="scientific">Rubroshorea leprosula</name>
    <dbReference type="NCBI Taxonomy" id="152421"/>
    <lineage>
        <taxon>Eukaryota</taxon>
        <taxon>Viridiplantae</taxon>
        <taxon>Streptophyta</taxon>
        <taxon>Embryophyta</taxon>
        <taxon>Tracheophyta</taxon>
        <taxon>Spermatophyta</taxon>
        <taxon>Magnoliopsida</taxon>
        <taxon>eudicotyledons</taxon>
        <taxon>Gunneridae</taxon>
        <taxon>Pentapetalae</taxon>
        <taxon>rosids</taxon>
        <taxon>malvids</taxon>
        <taxon>Malvales</taxon>
        <taxon>Dipterocarpaceae</taxon>
        <taxon>Rubroshorea</taxon>
    </lineage>
</organism>
<dbReference type="PANTHER" id="PTHR48044">
    <property type="entry name" value="GLYCOSYLTRANSFERASE"/>
    <property type="match status" value="1"/>
</dbReference>
<comment type="similarity">
    <text evidence="1 3">Belongs to the UDP-glycosyltransferase family.</text>
</comment>
<evidence type="ECO:0000259" key="5">
    <source>
        <dbReference type="Pfam" id="PF26168"/>
    </source>
</evidence>
<sequence>MSNPHHQIAPVIVLAVPFPAQSHLSQLLQLSCLLSSSPHNLPVYYVCSSNHVRQAKLRCSDPLLLFNIQFHDLQIPPFPSPSPIPGTDTDFPTHMHPLFEASLTLREPFAAFFQTLHSQTKKKIIVIHDTLMSYVVHDAASFPNVELYALHTSSAFNSFCWNMGEIPIPREIQIPPNLPSSREGCFTYEFEKFIALGDEFEKFRSGVLCNSCRVIEGDYLDLLAQNNGNRNQWAVGPLNRLVRIDEQSKLNGKEKCIDWLDKQPTKSVMYISFGTTSSMVDEQVKELAIGLEESKIRFIWVLRNADRGDIFAEEEQISAGPTLPQGFEERTEGVQGMVVRGWVPQAEILAHPSTGGFMSHCGWGSCMESISMGVPIATWPMHSDQPWNAAFVTQVLKIGVVVREWSRRKELVTALAVKEAVRTLMASEEGQMMRKRAEELGRAVRQATEEGGVSRIELESFINHITK</sequence>
<dbReference type="InterPro" id="IPR058980">
    <property type="entry name" value="Glyco_transf_N"/>
</dbReference>
<dbReference type="SUPFAM" id="SSF53756">
    <property type="entry name" value="UDP-Glycosyltransferase/glycogen phosphorylase"/>
    <property type="match status" value="1"/>
</dbReference>
<evidence type="ECO:0000256" key="1">
    <source>
        <dbReference type="ARBA" id="ARBA00009995"/>
    </source>
</evidence>
<dbReference type="PROSITE" id="PS00375">
    <property type="entry name" value="UDPGT"/>
    <property type="match status" value="1"/>
</dbReference>
<dbReference type="Pfam" id="PF00201">
    <property type="entry name" value="UDPGT"/>
    <property type="match status" value="1"/>
</dbReference>
<evidence type="ECO:0000256" key="4">
    <source>
        <dbReference type="RuleBase" id="RU362057"/>
    </source>
</evidence>
<dbReference type="PANTHER" id="PTHR48044:SF7">
    <property type="entry name" value="GLYCOSYLTRANSFERASE"/>
    <property type="match status" value="1"/>
</dbReference>
<keyword evidence="3" id="KW-0328">Glycosyltransferase</keyword>
<dbReference type="CDD" id="cd03784">
    <property type="entry name" value="GT1_Gtf-like"/>
    <property type="match status" value="1"/>
</dbReference>
<dbReference type="AlphaFoldDB" id="A0AAV5MQS7"/>
<dbReference type="EMBL" id="BPVZ01000657">
    <property type="protein sequence ID" value="GKV52291.1"/>
    <property type="molecule type" value="Genomic_DNA"/>
</dbReference>
<dbReference type="InterPro" id="IPR002213">
    <property type="entry name" value="UDP_glucos_trans"/>
</dbReference>